<feature type="compositionally biased region" description="Polar residues" evidence="2">
    <location>
        <begin position="536"/>
        <end position="548"/>
    </location>
</feature>
<dbReference type="EMBL" id="CAMPGE010021457">
    <property type="protein sequence ID" value="CAI2379601.1"/>
    <property type="molecule type" value="Genomic_DNA"/>
</dbReference>
<evidence type="ECO:0000256" key="2">
    <source>
        <dbReference type="SAM" id="MobiDB-lite"/>
    </source>
</evidence>
<dbReference type="AlphaFoldDB" id="A0AAD1XUU1"/>
<name>A0AAD1XUU1_EUPCR</name>
<feature type="region of interest" description="Disordered" evidence="2">
    <location>
        <begin position="600"/>
        <end position="643"/>
    </location>
</feature>
<feature type="region of interest" description="Disordered" evidence="2">
    <location>
        <begin position="526"/>
        <end position="550"/>
    </location>
</feature>
<evidence type="ECO:0000256" key="1">
    <source>
        <dbReference type="SAM" id="Coils"/>
    </source>
</evidence>
<accession>A0AAD1XUU1</accession>
<sequence length="655" mass="76039">MDSLKRRILLSPSQRDKKHVFIKGKKPLHKLRSDHYSTLNKKRIRNQSPLPMFSGGTSKLIMEDVPQNPRKIVSLERRSPTRTQAINQTTNLSIQELLNTKIPKIDKKRVVRGKMKTDLKNFRNLKITTITSPNNSRRRDIQIEDLGLKRETSISKRPGRLMSNNIIEPMSSGLPIVRHKKSSILSPGINRSRFSKTSKDSDKSVPNSLKISCTKKEIVELTKLNKKLVDEKCRLEEELLMLKQKDTVQNMLLQMGPNSSAFKESEVKNSLKHFTKEFKHMKTFETDMNKMKVSFTAQIEDLQETLSSSLLQTIEISEKKDKDIADLVKMIEKARAKHHEDKKQIKWLKKKLDKFEKEYDKLVTNHNKLLQSKTAMDTKYFTLEKTHEKDLDLIKDLNKKLYKMEVEDDLINLNPYDLHMKIRYYETQMNQKDKECISIFKELKAIKGYLEVLGITVKDLEKSAATGYLNLDSFNGENFNVSYDGGSKPRKKNSNIYKAKKILHRNKSSKVLGPEKRENKILKQSKSHINYDESETAQNTLKPTTKSSLCREEQKKNMLAIPKMCINPQIVQPKRINDFGKKSPASDLEIMKHLEKVKEAQELRSKKNDISVSDSSNEGEESEPESDHSFKMPSRKKNYDEKIKNTNQIFERLIM</sequence>
<proteinExistence type="predicted"/>
<keyword evidence="4" id="KW-1185">Reference proteome</keyword>
<feature type="compositionally biased region" description="Basic and acidic residues" evidence="2">
    <location>
        <begin position="600"/>
        <end position="609"/>
    </location>
</feature>
<reference evidence="3" key="1">
    <citation type="submission" date="2023-07" db="EMBL/GenBank/DDBJ databases">
        <authorList>
            <consortium name="AG Swart"/>
            <person name="Singh M."/>
            <person name="Singh A."/>
            <person name="Seah K."/>
            <person name="Emmerich C."/>
        </authorList>
    </citation>
    <scope>NUCLEOTIDE SEQUENCE</scope>
    <source>
        <strain evidence="3">DP1</strain>
    </source>
</reference>
<evidence type="ECO:0000313" key="3">
    <source>
        <dbReference type="EMBL" id="CAI2379601.1"/>
    </source>
</evidence>
<protein>
    <submittedName>
        <fullName evidence="3">Uncharacterized protein</fullName>
    </submittedName>
</protein>
<feature type="coiled-coil region" evidence="1">
    <location>
        <begin position="338"/>
        <end position="372"/>
    </location>
</feature>
<comment type="caution">
    <text evidence="3">The sequence shown here is derived from an EMBL/GenBank/DDBJ whole genome shotgun (WGS) entry which is preliminary data.</text>
</comment>
<organism evidence="3 4">
    <name type="scientific">Euplotes crassus</name>
    <dbReference type="NCBI Taxonomy" id="5936"/>
    <lineage>
        <taxon>Eukaryota</taxon>
        <taxon>Sar</taxon>
        <taxon>Alveolata</taxon>
        <taxon>Ciliophora</taxon>
        <taxon>Intramacronucleata</taxon>
        <taxon>Spirotrichea</taxon>
        <taxon>Hypotrichia</taxon>
        <taxon>Euplotida</taxon>
        <taxon>Euplotidae</taxon>
        <taxon>Moneuplotes</taxon>
    </lineage>
</organism>
<evidence type="ECO:0000313" key="4">
    <source>
        <dbReference type="Proteomes" id="UP001295684"/>
    </source>
</evidence>
<dbReference type="Proteomes" id="UP001295684">
    <property type="component" value="Unassembled WGS sequence"/>
</dbReference>
<gene>
    <name evidence="3" type="ORF">ECRASSUSDP1_LOCUS21013</name>
</gene>
<keyword evidence="1" id="KW-0175">Coiled coil</keyword>